<gene>
    <name evidence="4" type="ORF">BOA8489_03181</name>
</gene>
<sequence>MPKLYGYLACPRSRMALVAASEKGIDCSLQAVASWDGLDKFPIFSKLHPFQKVPVLDHGGLRITEALAILMYIETAFEGPPLVPEEPLALARMWEIISATTSYAWSPWVQALAINRIIRPISGEGADEAAIAAYLPEMCRVAEVIGGYLAAREEAFDLADIVVAGALKYVTETPEWEEIARSAPVLETWWNRTRLRPSIAAHMPNTDLKKRSNEYFARHMET</sequence>
<feature type="domain" description="GST N-terminal" evidence="3">
    <location>
        <begin position="1"/>
        <end position="81"/>
    </location>
</feature>
<evidence type="ECO:0000256" key="1">
    <source>
        <dbReference type="ARBA" id="ARBA00012452"/>
    </source>
</evidence>
<evidence type="ECO:0000313" key="4">
    <source>
        <dbReference type="EMBL" id="SMX25047.1"/>
    </source>
</evidence>
<dbReference type="InterPro" id="IPR036249">
    <property type="entry name" value="Thioredoxin-like_sf"/>
</dbReference>
<dbReference type="SFLD" id="SFLDG00358">
    <property type="entry name" value="Main_(cytGST)"/>
    <property type="match status" value="1"/>
</dbReference>
<dbReference type="InterPro" id="IPR004045">
    <property type="entry name" value="Glutathione_S-Trfase_N"/>
</dbReference>
<dbReference type="EMBL" id="FXXQ01000011">
    <property type="protein sequence ID" value="SMX25047.1"/>
    <property type="molecule type" value="Genomic_DNA"/>
</dbReference>
<dbReference type="OrthoDB" id="9797500at2"/>
<keyword evidence="5" id="KW-1185">Reference proteome</keyword>
<dbReference type="Proteomes" id="UP000201838">
    <property type="component" value="Unassembled WGS sequence"/>
</dbReference>
<name>A0A238J352_9RHOB</name>
<dbReference type="GO" id="GO:0005737">
    <property type="term" value="C:cytoplasm"/>
    <property type="evidence" value="ECO:0007669"/>
    <property type="project" value="TreeGrafter"/>
</dbReference>
<evidence type="ECO:0000256" key="2">
    <source>
        <dbReference type="ARBA" id="ARBA00022679"/>
    </source>
</evidence>
<reference evidence="4 5" key="1">
    <citation type="submission" date="2017-05" db="EMBL/GenBank/DDBJ databases">
        <authorList>
            <person name="Song R."/>
            <person name="Chenine A.L."/>
            <person name="Ruprecht R.M."/>
        </authorList>
    </citation>
    <scope>NUCLEOTIDE SEQUENCE [LARGE SCALE GENOMIC DNA]</scope>
    <source>
        <strain evidence="4 5">CECT 8489</strain>
    </source>
</reference>
<proteinExistence type="predicted"/>
<dbReference type="EC" id="2.5.1.18" evidence="1"/>
<dbReference type="SFLD" id="SFLDS00019">
    <property type="entry name" value="Glutathione_Transferase_(cytos"/>
    <property type="match status" value="1"/>
</dbReference>
<dbReference type="CDD" id="cd00570">
    <property type="entry name" value="GST_N_family"/>
    <property type="match status" value="1"/>
</dbReference>
<evidence type="ECO:0000259" key="3">
    <source>
        <dbReference type="PROSITE" id="PS50404"/>
    </source>
</evidence>
<dbReference type="Gene3D" id="1.20.1050.10">
    <property type="match status" value="1"/>
</dbReference>
<dbReference type="InterPro" id="IPR040079">
    <property type="entry name" value="Glutathione_S-Trfase"/>
</dbReference>
<protein>
    <recommendedName>
        <fullName evidence="1">glutathione transferase</fullName>
        <ecNumber evidence="1">2.5.1.18</ecNumber>
    </recommendedName>
</protein>
<dbReference type="AlphaFoldDB" id="A0A238J352"/>
<dbReference type="RefSeq" id="WP_093975242.1">
    <property type="nucleotide sequence ID" value="NZ_FXXQ01000011.1"/>
</dbReference>
<dbReference type="PROSITE" id="PS50404">
    <property type="entry name" value="GST_NTER"/>
    <property type="match status" value="1"/>
</dbReference>
<keyword evidence="2" id="KW-0808">Transferase</keyword>
<accession>A0A238J352</accession>
<dbReference type="PANTHER" id="PTHR43900:SF3">
    <property type="entry name" value="GLUTATHIONE S-TRANSFERASE RHO"/>
    <property type="match status" value="1"/>
</dbReference>
<dbReference type="Pfam" id="PF02798">
    <property type="entry name" value="GST_N"/>
    <property type="match status" value="1"/>
</dbReference>
<dbReference type="SUPFAM" id="SSF52833">
    <property type="entry name" value="Thioredoxin-like"/>
    <property type="match status" value="1"/>
</dbReference>
<dbReference type="InterPro" id="IPR036282">
    <property type="entry name" value="Glutathione-S-Trfase_C_sf"/>
</dbReference>
<dbReference type="GO" id="GO:0006749">
    <property type="term" value="P:glutathione metabolic process"/>
    <property type="evidence" value="ECO:0007669"/>
    <property type="project" value="TreeGrafter"/>
</dbReference>
<dbReference type="GO" id="GO:0043295">
    <property type="term" value="F:glutathione binding"/>
    <property type="evidence" value="ECO:0007669"/>
    <property type="project" value="TreeGrafter"/>
</dbReference>
<evidence type="ECO:0000313" key="5">
    <source>
        <dbReference type="Proteomes" id="UP000201838"/>
    </source>
</evidence>
<organism evidence="4 5">
    <name type="scientific">Boseongicola aestuarii</name>
    <dbReference type="NCBI Taxonomy" id="1470561"/>
    <lineage>
        <taxon>Bacteria</taxon>
        <taxon>Pseudomonadati</taxon>
        <taxon>Pseudomonadota</taxon>
        <taxon>Alphaproteobacteria</taxon>
        <taxon>Rhodobacterales</taxon>
        <taxon>Paracoccaceae</taxon>
        <taxon>Boseongicola</taxon>
    </lineage>
</organism>
<dbReference type="SUPFAM" id="SSF47616">
    <property type="entry name" value="GST C-terminal domain-like"/>
    <property type="match status" value="1"/>
</dbReference>
<dbReference type="PANTHER" id="PTHR43900">
    <property type="entry name" value="GLUTATHIONE S-TRANSFERASE RHO"/>
    <property type="match status" value="1"/>
</dbReference>
<dbReference type="Gene3D" id="3.40.30.10">
    <property type="entry name" value="Glutaredoxin"/>
    <property type="match status" value="1"/>
</dbReference>
<dbReference type="GO" id="GO:0004364">
    <property type="term" value="F:glutathione transferase activity"/>
    <property type="evidence" value="ECO:0007669"/>
    <property type="project" value="UniProtKB-EC"/>
</dbReference>